<dbReference type="Pfam" id="PF08241">
    <property type="entry name" value="Methyltransf_11"/>
    <property type="match status" value="1"/>
</dbReference>
<evidence type="ECO:0000259" key="2">
    <source>
        <dbReference type="Pfam" id="PF08241"/>
    </source>
</evidence>
<dbReference type="InterPro" id="IPR013216">
    <property type="entry name" value="Methyltransf_11"/>
</dbReference>
<comment type="caution">
    <text evidence="3">The sequence shown here is derived from an EMBL/GenBank/DDBJ whole genome shotgun (WGS) entry which is preliminary data.</text>
</comment>
<evidence type="ECO:0000313" key="3">
    <source>
        <dbReference type="EMBL" id="MBB5851261.1"/>
    </source>
</evidence>
<evidence type="ECO:0000313" key="4">
    <source>
        <dbReference type="Proteomes" id="UP000580861"/>
    </source>
</evidence>
<dbReference type="SUPFAM" id="SSF53335">
    <property type="entry name" value="S-adenosyl-L-methionine-dependent methyltransferases"/>
    <property type="match status" value="1"/>
</dbReference>
<feature type="domain" description="Methyltransferase type 11" evidence="2">
    <location>
        <begin position="67"/>
        <end position="162"/>
    </location>
</feature>
<proteinExistence type="predicted"/>
<dbReference type="Gene3D" id="3.40.50.150">
    <property type="entry name" value="Vaccinia Virus protein VP39"/>
    <property type="match status" value="1"/>
</dbReference>
<keyword evidence="1" id="KW-0808">Transferase</keyword>
<name>A0A841AX88_9PSEU</name>
<accession>A0A841AX88</accession>
<dbReference type="PANTHER" id="PTHR44068:SF11">
    <property type="entry name" value="GERANYL DIPHOSPHATE 2-C-METHYLTRANSFERASE"/>
    <property type="match status" value="1"/>
</dbReference>
<dbReference type="GO" id="GO:0032259">
    <property type="term" value="P:methylation"/>
    <property type="evidence" value="ECO:0007669"/>
    <property type="project" value="UniProtKB-KW"/>
</dbReference>
<evidence type="ECO:0000256" key="1">
    <source>
        <dbReference type="ARBA" id="ARBA00022679"/>
    </source>
</evidence>
<dbReference type="PANTHER" id="PTHR44068">
    <property type="entry name" value="ZGC:194242"/>
    <property type="match status" value="1"/>
</dbReference>
<dbReference type="CDD" id="cd02440">
    <property type="entry name" value="AdoMet_MTases"/>
    <property type="match status" value="1"/>
</dbReference>
<gene>
    <name evidence="3" type="ORF">HDA45_001348</name>
</gene>
<dbReference type="EMBL" id="JACHMX010000001">
    <property type="protein sequence ID" value="MBB5851261.1"/>
    <property type="molecule type" value="Genomic_DNA"/>
</dbReference>
<dbReference type="GO" id="GO:0008757">
    <property type="term" value="F:S-adenosylmethionine-dependent methyltransferase activity"/>
    <property type="evidence" value="ECO:0007669"/>
    <property type="project" value="InterPro"/>
</dbReference>
<dbReference type="InterPro" id="IPR050447">
    <property type="entry name" value="Erg6_SMT_methyltransf"/>
</dbReference>
<keyword evidence="3" id="KW-0489">Methyltransferase</keyword>
<dbReference type="RefSeq" id="WP_184892887.1">
    <property type="nucleotide sequence ID" value="NZ_JACHMX010000001.1"/>
</dbReference>
<keyword evidence="3" id="KW-0830">Ubiquinone</keyword>
<dbReference type="Proteomes" id="UP000580861">
    <property type="component" value="Unassembled WGS sequence"/>
</dbReference>
<dbReference type="AlphaFoldDB" id="A0A841AX88"/>
<dbReference type="InterPro" id="IPR029063">
    <property type="entry name" value="SAM-dependent_MTases_sf"/>
</dbReference>
<organism evidence="3 4">
    <name type="scientific">Amycolatopsis umgeniensis</name>
    <dbReference type="NCBI Taxonomy" id="336628"/>
    <lineage>
        <taxon>Bacteria</taxon>
        <taxon>Bacillati</taxon>
        <taxon>Actinomycetota</taxon>
        <taxon>Actinomycetes</taxon>
        <taxon>Pseudonocardiales</taxon>
        <taxon>Pseudonocardiaceae</taxon>
        <taxon>Amycolatopsis</taxon>
    </lineage>
</organism>
<keyword evidence="4" id="KW-1185">Reference proteome</keyword>
<protein>
    <submittedName>
        <fullName evidence="3">Ubiquinone/menaquinone biosynthesis C-methylase UbiE</fullName>
    </submittedName>
</protein>
<sequence length="276" mass="30719">MITETTSQKAQAYYEQAEAMYVSLYGPNFHHGYWPLPDDGTTYEQALENLTDQIIDRVVAGPGDRVLDVGCGIGGPAIRLASRTGANVVGISNVATQIERASARASSENMAEQVRFEQADALELPFPDESFDAAIAIESLIHMDRGPALSEIARVLRPGGVLTAADFCLNAVVTPERQQVLDRYRDLDSLSPFHRFDEFPPMLRRAGLEPLELLDASTHVEKSVKMWWERTEADLENLTNHYGKQELTDFIGLFDDVINHGGPEYLIFTARKPLRP</sequence>
<reference evidence="3 4" key="1">
    <citation type="submission" date="2020-08" db="EMBL/GenBank/DDBJ databases">
        <title>Sequencing the genomes of 1000 actinobacteria strains.</title>
        <authorList>
            <person name="Klenk H.-P."/>
        </authorList>
    </citation>
    <scope>NUCLEOTIDE SEQUENCE [LARGE SCALE GENOMIC DNA]</scope>
    <source>
        <strain evidence="3 4">DSM 45272</strain>
    </source>
</reference>